<proteinExistence type="predicted"/>
<feature type="region of interest" description="Disordered" evidence="6">
    <location>
        <begin position="37"/>
        <end position="59"/>
    </location>
</feature>
<dbReference type="EMBL" id="CP036263">
    <property type="protein sequence ID" value="QDS97987.1"/>
    <property type="molecule type" value="Genomic_DNA"/>
</dbReference>
<dbReference type="InterPro" id="IPR010827">
    <property type="entry name" value="BamA/TamA_POTRA"/>
</dbReference>
<evidence type="ECO:0000313" key="9">
    <source>
        <dbReference type="EMBL" id="QDS97987.1"/>
    </source>
</evidence>
<gene>
    <name evidence="9" type="primary">bamA</name>
    <name evidence="9" type="ORF">HG15A2_12570</name>
</gene>
<name>A0A517MT62_9BACT</name>
<evidence type="ECO:0000313" key="10">
    <source>
        <dbReference type="Proteomes" id="UP000319852"/>
    </source>
</evidence>
<evidence type="ECO:0000256" key="4">
    <source>
        <dbReference type="ARBA" id="ARBA00023136"/>
    </source>
</evidence>
<comment type="subcellular location">
    <subcellularLocation>
        <location evidence="1">Membrane</location>
    </subcellularLocation>
</comment>
<organism evidence="9 10">
    <name type="scientific">Adhaeretor mobilis</name>
    <dbReference type="NCBI Taxonomy" id="1930276"/>
    <lineage>
        <taxon>Bacteria</taxon>
        <taxon>Pseudomonadati</taxon>
        <taxon>Planctomycetota</taxon>
        <taxon>Planctomycetia</taxon>
        <taxon>Pirellulales</taxon>
        <taxon>Lacipirellulaceae</taxon>
        <taxon>Adhaeretor</taxon>
    </lineage>
</organism>
<dbReference type="Gene3D" id="2.40.160.50">
    <property type="entry name" value="membrane protein fhac: a member of the omp85/tpsb transporter family"/>
    <property type="match status" value="1"/>
</dbReference>
<feature type="region of interest" description="Disordered" evidence="6">
    <location>
        <begin position="576"/>
        <end position="615"/>
    </location>
</feature>
<dbReference type="PANTHER" id="PTHR12815:SF47">
    <property type="entry name" value="TRANSLOCATION AND ASSEMBLY MODULE SUBUNIT TAMA"/>
    <property type="match status" value="1"/>
</dbReference>
<evidence type="ECO:0000256" key="7">
    <source>
        <dbReference type="SAM" id="SignalP"/>
    </source>
</evidence>
<dbReference type="InterPro" id="IPR034746">
    <property type="entry name" value="POTRA"/>
</dbReference>
<dbReference type="AlphaFoldDB" id="A0A517MT62"/>
<dbReference type="OrthoDB" id="231360at2"/>
<feature type="compositionally biased region" description="Low complexity" evidence="6">
    <location>
        <begin position="585"/>
        <end position="600"/>
    </location>
</feature>
<keyword evidence="5" id="KW-0998">Cell outer membrane</keyword>
<dbReference type="Gene3D" id="3.10.20.310">
    <property type="entry name" value="membrane protein fhac"/>
    <property type="match status" value="5"/>
</dbReference>
<reference evidence="9 10" key="1">
    <citation type="submission" date="2019-02" db="EMBL/GenBank/DDBJ databases">
        <title>Deep-cultivation of Planctomycetes and their phenomic and genomic characterization uncovers novel biology.</title>
        <authorList>
            <person name="Wiegand S."/>
            <person name="Jogler M."/>
            <person name="Boedeker C."/>
            <person name="Pinto D."/>
            <person name="Vollmers J."/>
            <person name="Rivas-Marin E."/>
            <person name="Kohn T."/>
            <person name="Peeters S.H."/>
            <person name="Heuer A."/>
            <person name="Rast P."/>
            <person name="Oberbeckmann S."/>
            <person name="Bunk B."/>
            <person name="Jeske O."/>
            <person name="Meyerdierks A."/>
            <person name="Storesund J.E."/>
            <person name="Kallscheuer N."/>
            <person name="Luecker S."/>
            <person name="Lage O.M."/>
            <person name="Pohl T."/>
            <person name="Merkel B.J."/>
            <person name="Hornburger P."/>
            <person name="Mueller R.-W."/>
            <person name="Bruemmer F."/>
            <person name="Labrenz M."/>
            <person name="Spormann A.M."/>
            <person name="Op den Camp H."/>
            <person name="Overmann J."/>
            <person name="Amann R."/>
            <person name="Jetten M.S.M."/>
            <person name="Mascher T."/>
            <person name="Medema M.H."/>
            <person name="Devos D.P."/>
            <person name="Kaster A.-K."/>
            <person name="Ovreas L."/>
            <person name="Rohde M."/>
            <person name="Galperin M.Y."/>
            <person name="Jogler C."/>
        </authorList>
    </citation>
    <scope>NUCLEOTIDE SEQUENCE [LARGE SCALE GENOMIC DNA]</scope>
    <source>
        <strain evidence="9 10">HG15A2</strain>
    </source>
</reference>
<sequence precursor="true">MLLLLRNHQTTLRLASLCVFAVLSPCLNHAQTREQLPPARSVNPSLISPQGPAIGAAQSDPEKNVIDVRIVGNDTIETEQISGNISTRVGRPFDRSVLQRDVRRLANLGWFVDVKPLSNETPQGTIVIFEVTERPTTRYVTYLGNEKISDKKLGKQTNLKIAGSVDPFAVEEGRRKLRDFYHGQGYNNAQVTIIEGTKPTDKGVVYLINEGQSERIWKVEFIGNEFVSDGRLKTLIKSKPPLLKLFKGYVNRERIDADLEQLTAYYRAFGFFQARIGRKLDYNEKGNWVTLSFVINEGPRYKVRDVKFIGNTKFDPEKVAANTKLKAGQLFEQTDMQKDSLWLQELYGSHGYVFADVKPETIFLEKPGEVDLVYNIEEGGQFRVGRVFVHIGGDTPHSRRQIALNRLSLRPGDIMDIRELKASERRLVASGLLETDAATGVRPKITYRIPDDVEFDVATGPSADTVRGQSPTELGPPVLAPPSATYLNDFRRRVARMSPGRDDTEVHVYCKDEAHFQAWQAEEAHASDGSSGVEQPTRKVAPQEVIGAKPVFRGQDSRTQPTDTMDLLNRRVAQLRSAPGQPVHQSQHQQPNYQQVLPQQPWQPTRSQTQTVRRPTSPYQQVQTNAIRGQSPQVQQAYSQVNVQPAAAPTYALPPGGQVVQAGGHAPQQGGIQPVQYSPQLQPPAGSVAPTPLNAMGPLLGSQIFPDGRFGPLGAPYPQQTVDIFINGNETQTGRLMLGVGVNSDAGVVGNVVVDERNFDWRRVPRSFDDIRNGYAFRGDGQRFRIDASPGSEVNRYLVSFQEPYLFDRAISLGLSGSYFDRRYRNWDEQRIGGRISLGRQWVERDLSATVSYRGENVNIHDISNPNQPDLAEAAGDNSLHGFKLSVINDTRDSAFLPTQGHYIELSGEQVIGTFDYPRILAELREHWLLFERPDHSGRHVLSYSTNIGYSGTHTPIYEHFFAGGFATMRGFDFRGASPVDVANGNVEVGGHFQWLNSFQYLFPITADEMLHGVAFVDFGTVEPDVEINDFRVAPGVGLRITVPAMGPAPIALDFAFPVSEAAFDTKEVFSFSLGFSR</sequence>
<evidence type="ECO:0000259" key="8">
    <source>
        <dbReference type="PROSITE" id="PS51779"/>
    </source>
</evidence>
<feature type="region of interest" description="Disordered" evidence="6">
    <location>
        <begin position="522"/>
        <end position="563"/>
    </location>
</feature>
<dbReference type="Pfam" id="PF01103">
    <property type="entry name" value="Omp85"/>
    <property type="match status" value="1"/>
</dbReference>
<feature type="region of interest" description="Disordered" evidence="6">
    <location>
        <begin position="461"/>
        <end position="483"/>
    </location>
</feature>
<feature type="domain" description="POTRA" evidence="8">
    <location>
        <begin position="301"/>
        <end position="379"/>
    </location>
</feature>
<feature type="chain" id="PRO_5022021931" evidence="7">
    <location>
        <begin position="31"/>
        <end position="1078"/>
    </location>
</feature>
<evidence type="ECO:0000256" key="1">
    <source>
        <dbReference type="ARBA" id="ARBA00004370"/>
    </source>
</evidence>
<dbReference type="Proteomes" id="UP000319852">
    <property type="component" value="Chromosome"/>
</dbReference>
<keyword evidence="3 7" id="KW-0732">Signal</keyword>
<keyword evidence="10" id="KW-1185">Reference proteome</keyword>
<dbReference type="PROSITE" id="PS51779">
    <property type="entry name" value="POTRA"/>
    <property type="match status" value="1"/>
</dbReference>
<evidence type="ECO:0000256" key="3">
    <source>
        <dbReference type="ARBA" id="ARBA00022729"/>
    </source>
</evidence>
<evidence type="ECO:0000256" key="5">
    <source>
        <dbReference type="ARBA" id="ARBA00023237"/>
    </source>
</evidence>
<dbReference type="PANTHER" id="PTHR12815">
    <property type="entry name" value="SORTING AND ASSEMBLY MACHINERY SAMM50 PROTEIN FAMILY MEMBER"/>
    <property type="match status" value="1"/>
</dbReference>
<keyword evidence="2" id="KW-0812">Transmembrane</keyword>
<feature type="signal peptide" evidence="7">
    <location>
        <begin position="1"/>
        <end position="30"/>
    </location>
</feature>
<accession>A0A517MT62</accession>
<dbReference type="InterPro" id="IPR000184">
    <property type="entry name" value="Bac_surfAg_D15"/>
</dbReference>
<protein>
    <submittedName>
        <fullName evidence="9">Outer membrane protein assembly factor BamA</fullName>
    </submittedName>
</protein>
<dbReference type="KEGG" id="amob:HG15A2_12570"/>
<dbReference type="Pfam" id="PF07244">
    <property type="entry name" value="POTRA"/>
    <property type="match status" value="4"/>
</dbReference>
<evidence type="ECO:0000256" key="6">
    <source>
        <dbReference type="SAM" id="MobiDB-lite"/>
    </source>
</evidence>
<evidence type="ECO:0000256" key="2">
    <source>
        <dbReference type="ARBA" id="ARBA00022692"/>
    </source>
</evidence>
<dbReference type="GO" id="GO:0019867">
    <property type="term" value="C:outer membrane"/>
    <property type="evidence" value="ECO:0007669"/>
    <property type="project" value="InterPro"/>
</dbReference>
<feature type="compositionally biased region" description="Polar residues" evidence="6">
    <location>
        <begin position="602"/>
        <end position="615"/>
    </location>
</feature>
<dbReference type="InterPro" id="IPR039910">
    <property type="entry name" value="D15-like"/>
</dbReference>
<keyword evidence="4" id="KW-0472">Membrane</keyword>